<proteinExistence type="predicted"/>
<evidence type="ECO:0008006" key="3">
    <source>
        <dbReference type="Google" id="ProtNLM"/>
    </source>
</evidence>
<dbReference type="PATRIC" id="fig|742733.3.peg.6144"/>
<reference evidence="1 2" key="1">
    <citation type="submission" date="2011-08" db="EMBL/GenBank/DDBJ databases">
        <title>The Genome Sequence of Clostridium citroniae WAL-17108.</title>
        <authorList>
            <consortium name="The Broad Institute Genome Sequencing Platform"/>
            <person name="Earl A."/>
            <person name="Ward D."/>
            <person name="Feldgarden M."/>
            <person name="Gevers D."/>
            <person name="Finegold S.M."/>
            <person name="Summanen P.H."/>
            <person name="Molitoris D.R."/>
            <person name="Vaisanen M.L."/>
            <person name="Daigneault M."/>
            <person name="Allen-Vercoe E."/>
            <person name="Young S.K."/>
            <person name="Zeng Q."/>
            <person name="Gargeya S."/>
            <person name="Fitzgerald M."/>
            <person name="Haas B."/>
            <person name="Abouelleil A."/>
            <person name="Alvarado L."/>
            <person name="Arachchi H.M."/>
            <person name="Berlin A."/>
            <person name="Brown A."/>
            <person name="Chapman S.B."/>
            <person name="Chen Z."/>
            <person name="Dunbar C."/>
            <person name="Freedman E."/>
            <person name="Gearin G."/>
            <person name="Gellesch M."/>
            <person name="Goldberg J."/>
            <person name="Griggs A."/>
            <person name="Gujja S."/>
            <person name="Heiman D."/>
            <person name="Howarth C."/>
            <person name="Larson L."/>
            <person name="Lui A."/>
            <person name="MacDonald P.J.P."/>
            <person name="Montmayeur A."/>
            <person name="Murphy C."/>
            <person name="Neiman D."/>
            <person name="Pearson M."/>
            <person name="Priest M."/>
            <person name="Roberts A."/>
            <person name="Saif S."/>
            <person name="Shea T."/>
            <person name="Shenoy N."/>
            <person name="Sisk P."/>
            <person name="Stolte C."/>
            <person name="Sykes S."/>
            <person name="Wortman J."/>
            <person name="Nusbaum C."/>
            <person name="Birren B."/>
        </authorList>
    </citation>
    <scope>NUCLEOTIDE SEQUENCE [LARGE SCALE GENOMIC DNA]</scope>
    <source>
        <strain evidence="1 2">WAL-17108</strain>
    </source>
</reference>
<name>G5HTS3_9FIRM</name>
<dbReference type="NCBIfam" id="NF047593">
    <property type="entry name" value="IS66_ISAeme5_TnpA"/>
    <property type="match status" value="1"/>
</dbReference>
<gene>
    <name evidence="1" type="ORF">HMPREF9469_05985</name>
</gene>
<accession>G5HTS3</accession>
<dbReference type="Proteomes" id="UP000003763">
    <property type="component" value="Unassembled WGS sequence"/>
</dbReference>
<dbReference type="eggNOG" id="COG2963">
    <property type="taxonomic scope" value="Bacteria"/>
</dbReference>
<sequence length="123" mass="13639">MEELSAKTQINIQKWLEVIHRCRDSGLSNKQWCEENGISLKSYYYWLAKIRKLAIEDLPYRRYAGSVSTEVPETTVFASIPVISHCSSNPAPVIIRAGSAVIEIAADTPASLIQSVLLAASRC</sequence>
<dbReference type="RefSeq" id="WP_007871491.1">
    <property type="nucleotide sequence ID" value="NZ_JH376435.1"/>
</dbReference>
<protein>
    <recommendedName>
        <fullName evidence="3">Transposase</fullName>
    </recommendedName>
</protein>
<comment type="caution">
    <text evidence="1">The sequence shown here is derived from an EMBL/GenBank/DDBJ whole genome shotgun (WGS) entry which is preliminary data.</text>
</comment>
<dbReference type="EMBL" id="ADLJ01000056">
    <property type="protein sequence ID" value="EHE95236.1"/>
    <property type="molecule type" value="Genomic_DNA"/>
</dbReference>
<organism evidence="1 2">
    <name type="scientific">[Clostridium] citroniae WAL-17108</name>
    <dbReference type="NCBI Taxonomy" id="742733"/>
    <lineage>
        <taxon>Bacteria</taxon>
        <taxon>Bacillati</taxon>
        <taxon>Bacillota</taxon>
        <taxon>Clostridia</taxon>
        <taxon>Lachnospirales</taxon>
        <taxon>Lachnospiraceae</taxon>
        <taxon>Enterocloster</taxon>
    </lineage>
</organism>
<dbReference type="AlphaFoldDB" id="G5HTS3"/>
<evidence type="ECO:0000313" key="2">
    <source>
        <dbReference type="Proteomes" id="UP000003763"/>
    </source>
</evidence>
<dbReference type="HOGENOM" id="CLU_151804_1_2_9"/>
<evidence type="ECO:0000313" key="1">
    <source>
        <dbReference type="EMBL" id="EHE95236.1"/>
    </source>
</evidence>